<dbReference type="InterPro" id="IPR015517">
    <property type="entry name" value="dCMP_deaminase-rel"/>
</dbReference>
<comment type="similarity">
    <text evidence="1">Belongs to the cytidine and deoxycytidylate deaminase family.</text>
</comment>
<proteinExistence type="inferred from homology"/>
<dbReference type="Proteomes" id="UP000007263">
    <property type="component" value="Segment"/>
</dbReference>
<dbReference type="Gene3D" id="3.40.140.10">
    <property type="entry name" value="Cytidine Deaminase, domain 2"/>
    <property type="match status" value="1"/>
</dbReference>
<reference evidence="6 7" key="1">
    <citation type="submission" date="2010-11" db="EMBL/GenBank/DDBJ databases">
        <title>Complete nucleotide sequence of the bacteriophage EcP1, a new member of the N4-like viruses.</title>
        <authorList>
            <person name="Zhu J."/>
            <person name="Rao X."/>
            <person name="Tan Y."/>
            <person name="Hu Z."/>
            <person name="Xiong K."/>
            <person name="Chen Z."/>
            <person name="Li S."/>
            <person name="Yang J."/>
            <person name="Jin X."/>
            <person name="Chen Y."/>
            <person name="Hu F."/>
        </authorList>
    </citation>
    <scope>NUCLEOTIDE SEQUENCE [LARGE SCALE GENOMIC DNA]</scope>
</reference>
<dbReference type="PROSITE" id="PS51747">
    <property type="entry name" value="CYT_DCMP_DEAMINASES_2"/>
    <property type="match status" value="1"/>
</dbReference>
<evidence type="ECO:0000259" key="5">
    <source>
        <dbReference type="PROSITE" id="PS51747"/>
    </source>
</evidence>
<sequence>MLENNPKVLLQMAEILKQESKCVKHAVACLIVKGNTIIGNGVNGTPAGYKNCCEVFSKDTVHQEPERTKHREWSLINELHAEENALINATQNVHGAVWAITRPPCIHCQKKIAATNPKKVYILNSTGINLIKLGGVFSFGSVPYEVFTGI</sequence>
<dbReference type="Pfam" id="PF00383">
    <property type="entry name" value="dCMP_cyt_deam_1"/>
    <property type="match status" value="1"/>
</dbReference>
<dbReference type="InterPro" id="IPR016193">
    <property type="entry name" value="Cytidine_deaminase-like"/>
</dbReference>
<accession>E9NIE0</accession>
<gene>
    <name evidence="6" type="ORF">EcP1_gp15</name>
</gene>
<protein>
    <submittedName>
        <fullName evidence="6">dCMP deaminase</fullName>
    </submittedName>
</protein>
<dbReference type="EMBL" id="HQ641380">
    <property type="protein sequence ID" value="ADU79166.1"/>
    <property type="molecule type" value="Genomic_DNA"/>
</dbReference>
<evidence type="ECO:0000313" key="7">
    <source>
        <dbReference type="Proteomes" id="UP000007263"/>
    </source>
</evidence>
<dbReference type="GO" id="GO:0008270">
    <property type="term" value="F:zinc ion binding"/>
    <property type="evidence" value="ECO:0007669"/>
    <property type="project" value="InterPro"/>
</dbReference>
<keyword evidence="7" id="KW-1185">Reference proteome</keyword>
<evidence type="ECO:0000256" key="4">
    <source>
        <dbReference type="ARBA" id="ARBA00022833"/>
    </source>
</evidence>
<evidence type="ECO:0000256" key="1">
    <source>
        <dbReference type="ARBA" id="ARBA00006576"/>
    </source>
</evidence>
<dbReference type="PROSITE" id="PS00903">
    <property type="entry name" value="CYT_DCMP_DEAMINASES_1"/>
    <property type="match status" value="1"/>
</dbReference>
<evidence type="ECO:0000256" key="3">
    <source>
        <dbReference type="ARBA" id="ARBA00022801"/>
    </source>
</evidence>
<keyword evidence="2" id="KW-0479">Metal-binding</keyword>
<dbReference type="RefSeq" id="YP_007003138.1">
    <property type="nucleotide sequence ID" value="NC_019485.1"/>
</dbReference>
<dbReference type="InterPro" id="IPR002125">
    <property type="entry name" value="CMP_dCMP_dom"/>
</dbReference>
<evidence type="ECO:0000256" key="2">
    <source>
        <dbReference type="ARBA" id="ARBA00022723"/>
    </source>
</evidence>
<dbReference type="PANTHER" id="PTHR11086">
    <property type="entry name" value="DEOXYCYTIDYLATE DEAMINASE-RELATED"/>
    <property type="match status" value="1"/>
</dbReference>
<keyword evidence="4" id="KW-0862">Zinc</keyword>
<dbReference type="KEGG" id="vg:14006794"/>
<dbReference type="InterPro" id="IPR016192">
    <property type="entry name" value="APOBEC/CMP_deaminase_Zn-bd"/>
</dbReference>
<keyword evidence="3" id="KW-0378">Hydrolase</keyword>
<evidence type="ECO:0000313" key="6">
    <source>
        <dbReference type="EMBL" id="ADU79166.1"/>
    </source>
</evidence>
<dbReference type="GO" id="GO:0004132">
    <property type="term" value="F:dCMP deaminase activity"/>
    <property type="evidence" value="ECO:0007669"/>
    <property type="project" value="TreeGrafter"/>
</dbReference>
<dbReference type="OrthoDB" id="10605at10239"/>
<name>E9NIE0_9CAUD</name>
<dbReference type="GeneID" id="14006794"/>
<dbReference type="PANTHER" id="PTHR11086:SF18">
    <property type="entry name" value="DEOXYCYTIDYLATE DEAMINASE"/>
    <property type="match status" value="1"/>
</dbReference>
<dbReference type="SUPFAM" id="SSF53927">
    <property type="entry name" value="Cytidine deaminase-like"/>
    <property type="match status" value="1"/>
</dbReference>
<organism evidence="6 7">
    <name type="scientific">Enterobacter phage EcP1</name>
    <dbReference type="NCBI Taxonomy" id="942016"/>
    <lineage>
        <taxon>Viruses</taxon>
        <taxon>Duplodnaviria</taxon>
        <taxon>Heunggongvirae</taxon>
        <taxon>Uroviricota</taxon>
        <taxon>Caudoviricetes</taxon>
        <taxon>Schitoviridae</taxon>
        <taxon>Eceepunavirus</taxon>
        <taxon>Eceepunavirus EcP1</taxon>
    </lineage>
</organism>
<feature type="domain" description="CMP/dCMP-type deaminase" evidence="5">
    <location>
        <begin position="4"/>
        <end position="137"/>
    </location>
</feature>